<proteinExistence type="predicted"/>
<evidence type="ECO:0000313" key="6">
    <source>
        <dbReference type="Proteomes" id="UP000003748"/>
    </source>
</evidence>
<name>D4CWS7_9FUSO</name>
<evidence type="ECO:0000256" key="4">
    <source>
        <dbReference type="ARBA" id="ARBA00048574"/>
    </source>
</evidence>
<reference evidence="5 6" key="1">
    <citation type="submission" date="2010-02" db="EMBL/GenBank/DDBJ databases">
        <authorList>
            <person name="Weinstock G."/>
            <person name="Sodergren E."/>
            <person name="Clifton S."/>
            <person name="Fulton L."/>
            <person name="Fulton B."/>
            <person name="Courtney L."/>
            <person name="Fronick C."/>
            <person name="Harrison M."/>
            <person name="Strong C."/>
            <person name="Farmer C."/>
            <person name="Delahaunty K."/>
            <person name="Markovic C."/>
            <person name="Hall O."/>
            <person name="Minx P."/>
            <person name="Tomlinson C."/>
            <person name="Mitreva M."/>
            <person name="Nelson J."/>
            <person name="Hou S."/>
            <person name="Wollam A."/>
            <person name="Pepin K.H."/>
            <person name="Johnson M."/>
            <person name="Bhonagiri V."/>
            <person name="Zhang X."/>
            <person name="Suruliraj S."/>
            <person name="Warren W."/>
            <person name="Chinwalla A."/>
            <person name="Mardis E.R."/>
            <person name="Wilson R.K."/>
        </authorList>
    </citation>
    <scope>NUCLEOTIDE SEQUENCE [LARGE SCALE GENOMIC DNA]</scope>
    <source>
        <strain evidence="5 6">ATCC 33693</strain>
    </source>
</reference>
<evidence type="ECO:0000256" key="1">
    <source>
        <dbReference type="ARBA" id="ARBA00012524"/>
    </source>
</evidence>
<comment type="caution">
    <text evidence="5">The sequence shown here is derived from an EMBL/GenBank/DDBJ whole genome shotgun (WGS) entry which is preliminary data.</text>
</comment>
<protein>
    <recommendedName>
        <fullName evidence="1">citrate lyase holo-[acyl-carrier protein] synthase</fullName>
        <ecNumber evidence="1">2.7.7.61</ecNumber>
    </recommendedName>
</protein>
<dbReference type="GO" id="GO:0051191">
    <property type="term" value="P:prosthetic group biosynthetic process"/>
    <property type="evidence" value="ECO:0007669"/>
    <property type="project" value="InterPro"/>
</dbReference>
<dbReference type="AlphaFoldDB" id="D4CWS7"/>
<evidence type="ECO:0000313" key="5">
    <source>
        <dbReference type="EMBL" id="EFE86195.1"/>
    </source>
</evidence>
<dbReference type="Proteomes" id="UP000003748">
    <property type="component" value="Unassembled WGS sequence"/>
</dbReference>
<evidence type="ECO:0000256" key="3">
    <source>
        <dbReference type="ARBA" id="ARBA00022695"/>
    </source>
</evidence>
<comment type="catalytic activity">
    <reaction evidence="4">
        <text>apo-[citrate lyase ACP] + 2'-(5''-triphospho-alpha-D-ribosyl)-3'-dephospho-CoA = holo-[citrate lyase ACP] + diphosphate</text>
        <dbReference type="Rhea" id="RHEA:16333"/>
        <dbReference type="Rhea" id="RHEA-COMP:10157"/>
        <dbReference type="Rhea" id="RHEA-COMP:10158"/>
        <dbReference type="ChEBI" id="CHEBI:29999"/>
        <dbReference type="ChEBI" id="CHEBI:33019"/>
        <dbReference type="ChEBI" id="CHEBI:61378"/>
        <dbReference type="ChEBI" id="CHEBI:82683"/>
        <dbReference type="EC" id="2.7.7.61"/>
    </reaction>
</comment>
<gene>
    <name evidence="5" type="primary">citX</name>
    <name evidence="5" type="ORF">FUSPEROL_01886</name>
</gene>
<dbReference type="STRING" id="546275.FUSPEROL_01886"/>
<dbReference type="InterPro" id="IPR005551">
    <property type="entry name" value="CitX"/>
</dbReference>
<organism evidence="5 6">
    <name type="scientific">Fusobacterium periodonticum ATCC 33693</name>
    <dbReference type="NCBI Taxonomy" id="546275"/>
    <lineage>
        <taxon>Bacteria</taxon>
        <taxon>Fusobacteriati</taxon>
        <taxon>Fusobacteriota</taxon>
        <taxon>Fusobacteriia</taxon>
        <taxon>Fusobacteriales</taxon>
        <taxon>Fusobacteriaceae</taxon>
        <taxon>Fusobacterium</taxon>
    </lineage>
</organism>
<sequence>MLFITNKGVFMQGIEVGIEEVLICRERRVDIQNGMIRKYNMPLISFTMNIPGSIKTNQKIKKAFDIGKKLILEKLKENNIEILEIKELDENTGNELFISVDSTAKKIKDITIAIEESSLLGRLFDIDVIDVNFEKLSRKSFRKCLICEEQAQECGRSRKHSIEELQEKVEEILENGLLPIHKK</sequence>
<evidence type="ECO:0000256" key="2">
    <source>
        <dbReference type="ARBA" id="ARBA00022679"/>
    </source>
</evidence>
<dbReference type="EMBL" id="ACJY01000095">
    <property type="protein sequence ID" value="EFE86195.1"/>
    <property type="molecule type" value="Genomic_DNA"/>
</dbReference>
<dbReference type="HOGENOM" id="CLU_104529_1_0_0"/>
<keyword evidence="2 5" id="KW-0808">Transferase</keyword>
<dbReference type="EC" id="2.7.7.61" evidence="1"/>
<keyword evidence="3 5" id="KW-0548">Nucleotidyltransferase</keyword>
<dbReference type="Pfam" id="PF03802">
    <property type="entry name" value="CitX"/>
    <property type="match status" value="1"/>
</dbReference>
<accession>D4CWS7</accession>
<dbReference type="eggNOG" id="COG3697">
    <property type="taxonomic scope" value="Bacteria"/>
</dbReference>
<dbReference type="NCBIfam" id="TIGR03124">
    <property type="entry name" value="citrate_citX"/>
    <property type="match status" value="1"/>
</dbReference>
<dbReference type="GO" id="GO:0050519">
    <property type="term" value="F:holo-citrate lyase synthase activity"/>
    <property type="evidence" value="ECO:0007669"/>
    <property type="project" value="UniProtKB-EC"/>
</dbReference>